<dbReference type="FunFam" id="1.10.10.10:FF:000322">
    <property type="entry name" value="Probable disease resistance protein At1g63360"/>
    <property type="match status" value="1"/>
</dbReference>
<evidence type="ECO:0000259" key="8">
    <source>
        <dbReference type="Pfam" id="PF18052"/>
    </source>
</evidence>
<keyword evidence="6" id="KW-0067">ATP-binding</keyword>
<sequence>MAEVGGMLAAAVLKAAAGKVAAAAGDRITLQWRFGEDLEDMRDTLESIEAVLEDAERRSVEDAAVRLWLKRLTRASYDISDIFDEFDVNSTRASSFLRKFKVLNTCLALGSEVVMAGKMKKVREKLENISNHLHQFSFSVGSSSYGQQVVDERATLPEVVEAEILGRDQEKQKVISLSTNLGNSSEFIILPIYGIGKTTLAQLVFSDIHFKDHEKAWVYVSQTFDLNKSIGSIRSQFQIQQSQVTNTEGPNVDPPTHKNMLIVLDDLWENNDFKLDALNHSLNTIGNGCKVYVIVTTWDASIAKKIQTTEAYQIEPLSNEICWAIIKQIVSYEDRADKERLKDTGKEIAEKCGGVALAARALGYMLRFKDFDEWVSVKDSGIWHAASSGYQTSPYDNVLASLKLSYISILPYLRLCFAYCAIFPKGHKIAKDDLIYQWVALDFIKPSDEVSTWQHGENCIKQLLGMSFLQRSKSPLYDGQHDELFTMHDLVHDLARSIMEDEVLDASRKCNNTAGSNCRYVAIADFRKPLNSFVTYPDKIRALCLLGNSDETGHAAAIFFSTAKYLRVLDLGDCSIQNLPSSIGHLKLLRYLNARGMKDRTIPSSITKLSKLIFFSLRGSSAVSTLPDSIGEMEGLMYLDLSGCQQMRELPESFGNLKNLVHLDLSNCSQVVLGPKSFENLTLLEYLNLSGCQRLEELPRSFENLRNLVHLDLSNCSQVNGIPAALCSLTNLRHLNLSREWRHYRNSRAPLQGLPYAIKNLKELRYLNLSSCLDCICNYEHLGAWAVRELDYYIDGCLGIISTLSNLEHLDLSHNSILKMIRVSFCGLRKLHTLDFTGCSNLHKLPENLSEMDSLKFLVVKDCTPYLRRYVQNILLKVNKAASFVCLRMQLLLSWR</sequence>
<keyword evidence="2" id="KW-0433">Leucine-rich repeat</keyword>
<feature type="domain" description="NB-ARC" evidence="7">
    <location>
        <begin position="188"/>
        <end position="331"/>
    </location>
</feature>
<dbReference type="GO" id="GO:0009626">
    <property type="term" value="P:plant-type hypersensitive response"/>
    <property type="evidence" value="ECO:0007669"/>
    <property type="project" value="UniProtKB-ARBA"/>
</dbReference>
<dbReference type="Gene3D" id="3.40.50.300">
    <property type="entry name" value="P-loop containing nucleotide triphosphate hydrolases"/>
    <property type="match status" value="1"/>
</dbReference>
<dbReference type="SUPFAM" id="SSF52540">
    <property type="entry name" value="P-loop containing nucleoside triphosphate hydrolases"/>
    <property type="match status" value="1"/>
</dbReference>
<organism evidence="11 12">
    <name type="scientific">Panicum virgatum</name>
    <name type="common">Blackwell switchgrass</name>
    <dbReference type="NCBI Taxonomy" id="38727"/>
    <lineage>
        <taxon>Eukaryota</taxon>
        <taxon>Viridiplantae</taxon>
        <taxon>Streptophyta</taxon>
        <taxon>Embryophyta</taxon>
        <taxon>Tracheophyta</taxon>
        <taxon>Spermatophyta</taxon>
        <taxon>Magnoliopsida</taxon>
        <taxon>Liliopsida</taxon>
        <taxon>Poales</taxon>
        <taxon>Poaceae</taxon>
        <taxon>PACMAD clade</taxon>
        <taxon>Panicoideae</taxon>
        <taxon>Panicodae</taxon>
        <taxon>Paniceae</taxon>
        <taxon>Panicinae</taxon>
        <taxon>Panicum</taxon>
        <taxon>Panicum sect. Hiantes</taxon>
    </lineage>
</organism>
<keyword evidence="12" id="KW-1185">Reference proteome</keyword>
<dbReference type="SUPFAM" id="SSF52058">
    <property type="entry name" value="L domain-like"/>
    <property type="match status" value="1"/>
</dbReference>
<dbReference type="PANTHER" id="PTHR36766:SF73">
    <property type="entry name" value="NB-ARC DOMAIN-CONTAINING PROTEIN"/>
    <property type="match status" value="1"/>
</dbReference>
<keyword evidence="3" id="KW-0677">Repeat</keyword>
<evidence type="ECO:0000259" key="10">
    <source>
        <dbReference type="Pfam" id="PF25013"/>
    </source>
</evidence>
<dbReference type="PROSITE" id="PS51450">
    <property type="entry name" value="LRR"/>
    <property type="match status" value="1"/>
</dbReference>
<evidence type="ECO:0000256" key="4">
    <source>
        <dbReference type="ARBA" id="ARBA00022741"/>
    </source>
</evidence>
<dbReference type="Gene3D" id="1.10.10.10">
    <property type="entry name" value="Winged helix-like DNA-binding domain superfamily/Winged helix DNA-binding domain"/>
    <property type="match status" value="1"/>
</dbReference>
<evidence type="ECO:0000313" key="11">
    <source>
        <dbReference type="EMBL" id="KAG2596826.1"/>
    </source>
</evidence>
<comment type="caution">
    <text evidence="11">The sequence shown here is derived from an EMBL/GenBank/DDBJ whole genome shotgun (WGS) entry which is preliminary data.</text>
</comment>
<accession>A0A8T0SJW3</accession>
<dbReference type="InterPro" id="IPR001611">
    <property type="entry name" value="Leu-rich_rpt"/>
</dbReference>
<dbReference type="InterPro" id="IPR056845">
    <property type="entry name" value="LRR_Zer-1"/>
</dbReference>
<dbReference type="GO" id="GO:0005524">
    <property type="term" value="F:ATP binding"/>
    <property type="evidence" value="ECO:0007669"/>
    <property type="project" value="UniProtKB-KW"/>
</dbReference>
<dbReference type="InterPro" id="IPR058922">
    <property type="entry name" value="WHD_DRP"/>
</dbReference>
<dbReference type="Gene3D" id="1.20.5.4130">
    <property type="match status" value="1"/>
</dbReference>
<dbReference type="GO" id="GO:0042742">
    <property type="term" value="P:defense response to bacterium"/>
    <property type="evidence" value="ECO:0007669"/>
    <property type="project" value="UniProtKB-ARBA"/>
</dbReference>
<protein>
    <submittedName>
        <fullName evidence="11">Uncharacterized protein</fullName>
    </submittedName>
</protein>
<dbReference type="Gene3D" id="3.80.10.10">
    <property type="entry name" value="Ribonuclease Inhibitor"/>
    <property type="match status" value="2"/>
</dbReference>
<feature type="domain" description="Disease resistance N-terminal" evidence="8">
    <location>
        <begin position="12"/>
        <end position="97"/>
    </location>
</feature>
<comment type="similarity">
    <text evidence="1">Belongs to the disease resistance NB-LRR family.</text>
</comment>
<evidence type="ECO:0000256" key="2">
    <source>
        <dbReference type="ARBA" id="ARBA00022614"/>
    </source>
</evidence>
<dbReference type="Gene3D" id="1.10.8.430">
    <property type="entry name" value="Helical domain of apoptotic protease-activating factors"/>
    <property type="match status" value="1"/>
</dbReference>
<dbReference type="InterPro" id="IPR002182">
    <property type="entry name" value="NB-ARC"/>
</dbReference>
<dbReference type="GO" id="GO:0002758">
    <property type="term" value="P:innate immune response-activating signaling pathway"/>
    <property type="evidence" value="ECO:0007669"/>
    <property type="project" value="UniProtKB-ARBA"/>
</dbReference>
<reference evidence="11" key="1">
    <citation type="submission" date="2020-05" db="EMBL/GenBank/DDBJ databases">
        <title>WGS assembly of Panicum virgatum.</title>
        <authorList>
            <person name="Lovell J.T."/>
            <person name="Jenkins J."/>
            <person name="Shu S."/>
            <person name="Juenger T.E."/>
            <person name="Schmutz J."/>
        </authorList>
    </citation>
    <scope>NUCLEOTIDE SEQUENCE</scope>
    <source>
        <strain evidence="11">AP13</strain>
    </source>
</reference>
<evidence type="ECO:0000256" key="1">
    <source>
        <dbReference type="ARBA" id="ARBA00008894"/>
    </source>
</evidence>
<dbReference type="Proteomes" id="UP000823388">
    <property type="component" value="Chromosome 5K"/>
</dbReference>
<evidence type="ECO:0000256" key="3">
    <source>
        <dbReference type="ARBA" id="ARBA00022737"/>
    </source>
</evidence>
<dbReference type="Pfam" id="PF23559">
    <property type="entry name" value="WHD_DRP"/>
    <property type="match status" value="1"/>
</dbReference>
<name>A0A8T0SJW3_PANVG</name>
<evidence type="ECO:0000259" key="7">
    <source>
        <dbReference type="Pfam" id="PF00931"/>
    </source>
</evidence>
<evidence type="ECO:0000313" key="12">
    <source>
        <dbReference type="Proteomes" id="UP000823388"/>
    </source>
</evidence>
<dbReference type="Pfam" id="PF25013">
    <property type="entry name" value="LRR_Zer-1"/>
    <property type="match status" value="1"/>
</dbReference>
<dbReference type="GO" id="GO:0043531">
    <property type="term" value="F:ADP binding"/>
    <property type="evidence" value="ECO:0007669"/>
    <property type="project" value="InterPro"/>
</dbReference>
<dbReference type="InterPro" id="IPR027417">
    <property type="entry name" value="P-loop_NTPase"/>
</dbReference>
<dbReference type="Pfam" id="PF00560">
    <property type="entry name" value="LRR_1"/>
    <property type="match status" value="3"/>
</dbReference>
<evidence type="ECO:0000259" key="9">
    <source>
        <dbReference type="Pfam" id="PF23559"/>
    </source>
</evidence>
<gene>
    <name evidence="11" type="ORF">PVAP13_5KG185214</name>
</gene>
<proteinExistence type="inferred from homology"/>
<dbReference type="OrthoDB" id="676015at2759"/>
<dbReference type="InterPro" id="IPR041118">
    <property type="entry name" value="Rx_N"/>
</dbReference>
<dbReference type="InterPro" id="IPR042197">
    <property type="entry name" value="Apaf_helical"/>
</dbReference>
<keyword evidence="4" id="KW-0547">Nucleotide-binding</keyword>
<dbReference type="InterPro" id="IPR036388">
    <property type="entry name" value="WH-like_DNA-bd_sf"/>
</dbReference>
<dbReference type="PANTHER" id="PTHR36766">
    <property type="entry name" value="PLANT BROAD-SPECTRUM MILDEW RESISTANCE PROTEIN RPW8"/>
    <property type="match status" value="1"/>
</dbReference>
<evidence type="ECO:0000256" key="6">
    <source>
        <dbReference type="ARBA" id="ARBA00022840"/>
    </source>
</evidence>
<dbReference type="Pfam" id="PF18052">
    <property type="entry name" value="Rx_N"/>
    <property type="match status" value="1"/>
</dbReference>
<keyword evidence="5" id="KW-0611">Plant defense</keyword>
<evidence type="ECO:0000256" key="5">
    <source>
        <dbReference type="ARBA" id="ARBA00022821"/>
    </source>
</evidence>
<dbReference type="InterPro" id="IPR003591">
    <property type="entry name" value="Leu-rich_rpt_typical-subtyp"/>
</dbReference>
<dbReference type="InterPro" id="IPR032675">
    <property type="entry name" value="LRR_dom_sf"/>
</dbReference>
<feature type="domain" description="Disease resistance protein winged helix" evidence="9">
    <location>
        <begin position="422"/>
        <end position="495"/>
    </location>
</feature>
<dbReference type="AlphaFoldDB" id="A0A8T0SJW3"/>
<dbReference type="EMBL" id="CM029045">
    <property type="protein sequence ID" value="KAG2596826.1"/>
    <property type="molecule type" value="Genomic_DNA"/>
</dbReference>
<dbReference type="PRINTS" id="PR00364">
    <property type="entry name" value="DISEASERSIST"/>
</dbReference>
<dbReference type="SMART" id="SM00369">
    <property type="entry name" value="LRR_TYP"/>
    <property type="match status" value="5"/>
</dbReference>
<dbReference type="Pfam" id="PF00931">
    <property type="entry name" value="NB-ARC"/>
    <property type="match status" value="1"/>
</dbReference>
<feature type="domain" description="Zer-1-like leucine-rich repeats region" evidence="10">
    <location>
        <begin position="678"/>
        <end position="771"/>
    </location>
</feature>